<keyword evidence="2" id="KW-1185">Reference proteome</keyword>
<dbReference type="EMBL" id="CP119180">
    <property type="protein sequence ID" value="WOB78899.1"/>
    <property type="molecule type" value="Genomic_DNA"/>
</dbReference>
<accession>A0ACD4VQM0</accession>
<protein>
    <submittedName>
        <fullName evidence="1">ABC transporter permease</fullName>
    </submittedName>
</protein>
<organism evidence="1 2">
    <name type="scientific">Brevundimonas nasdae</name>
    <dbReference type="NCBI Taxonomy" id="172043"/>
    <lineage>
        <taxon>Bacteria</taxon>
        <taxon>Pseudomonadati</taxon>
        <taxon>Pseudomonadota</taxon>
        <taxon>Alphaproteobacteria</taxon>
        <taxon>Caulobacterales</taxon>
        <taxon>Caulobacteraceae</taxon>
        <taxon>Brevundimonas</taxon>
    </lineage>
</organism>
<evidence type="ECO:0000313" key="2">
    <source>
        <dbReference type="Proteomes" id="UP001302493"/>
    </source>
</evidence>
<sequence length="259" mass="29153">MGVADFVSRNARIVGALMMREIITRFGREGLGFLWLIGEPLLFCFGVLILWTVLKPEYEHGLRLGPFVMTGYMALLLFRHQISFSMTALQANIGLLHHRQVKVLHLFIARNFLEFIGATAAFVVVYVVLIALGQVSLPRDWLLLYGGWLLLGWMGSGLAVLFAGLALRFDLMERLVPVLSYALIPLSGVFFMVEWIPAKYREIYMLIPLPHGIEMVRAGVFGEFVKTHFNPLYALAWGGILNFAGIILLANARDRVDVE</sequence>
<proteinExistence type="predicted"/>
<evidence type="ECO:0000313" key="1">
    <source>
        <dbReference type="EMBL" id="WOB78899.1"/>
    </source>
</evidence>
<name>A0ACD4VQM0_9CAUL</name>
<reference evidence="1" key="1">
    <citation type="submission" date="2023-03" db="EMBL/GenBank/DDBJ databases">
        <title>Genome sequence of Brevundimonas nasdae SJTX8.</title>
        <authorList>
            <person name="Liang R."/>
        </authorList>
    </citation>
    <scope>NUCLEOTIDE SEQUENCE</scope>
    <source>
        <strain evidence="1">X8</strain>
    </source>
</reference>
<dbReference type="Proteomes" id="UP001302493">
    <property type="component" value="Chromosome"/>
</dbReference>
<gene>
    <name evidence="1" type="ORF">PZA08_01685</name>
</gene>